<feature type="non-terminal residue" evidence="2">
    <location>
        <position position="1"/>
    </location>
</feature>
<feature type="compositionally biased region" description="Low complexity" evidence="1">
    <location>
        <begin position="1"/>
        <end position="24"/>
    </location>
</feature>
<feature type="compositionally biased region" description="Basic residues" evidence="1">
    <location>
        <begin position="46"/>
        <end position="55"/>
    </location>
</feature>
<feature type="compositionally biased region" description="Basic residues" evidence="1">
    <location>
        <begin position="267"/>
        <end position="281"/>
    </location>
</feature>
<protein>
    <submittedName>
        <fullName evidence="2">MoxR-like ATPases</fullName>
    </submittedName>
</protein>
<reference evidence="2" key="1">
    <citation type="submission" date="2020-02" db="EMBL/GenBank/DDBJ databases">
        <authorList>
            <person name="Meier V. D."/>
        </authorList>
    </citation>
    <scope>NUCLEOTIDE SEQUENCE</scope>
    <source>
        <strain evidence="2">AVDCRST_MAG16</strain>
    </source>
</reference>
<dbReference type="AlphaFoldDB" id="A0A6J4LQX9"/>
<dbReference type="EMBL" id="CADCUE010000154">
    <property type="protein sequence ID" value="CAA9339836.1"/>
    <property type="molecule type" value="Genomic_DNA"/>
</dbReference>
<name>A0A6J4LQX9_9ACTN</name>
<feature type="compositionally biased region" description="Basic and acidic residues" evidence="1">
    <location>
        <begin position="95"/>
        <end position="117"/>
    </location>
</feature>
<evidence type="ECO:0000313" key="2">
    <source>
        <dbReference type="EMBL" id="CAA9339836.1"/>
    </source>
</evidence>
<feature type="compositionally biased region" description="Basic residues" evidence="1">
    <location>
        <begin position="143"/>
        <end position="156"/>
    </location>
</feature>
<sequence length="301" mass="32309">GRAAPRGRAGAGRSAGRAAHAPRGAARHRQVDPAAGSRAGRGPGVRVRRGQRRAHAGPPGGPPRPLPGDERGLHRRRLRRRPARGGHACGRAAVRRGDQPRPRGDAQRPHHRDERGRAARPAARPAGRGRGLPPRRRDEPLRRGRHGPHRLGHLRPHLPGPHGLPGRRRRGGDRAAQRRGPGRRRAGRRAGAAHPRPPGGAGRLVRARRDRPGPRRDVPGGAAGRPARRPRRQPRRRPDRAVRSDAAARGELSHLGGRGARAVGGRLPRRRGRRGGRRGGRRAGGSPPAGRDPRPGPAGQL</sequence>
<gene>
    <name evidence="2" type="ORF">AVDCRST_MAG16-1758</name>
</gene>
<feature type="compositionally biased region" description="Basic residues" evidence="1">
    <location>
        <begin position="73"/>
        <end position="84"/>
    </location>
</feature>
<proteinExistence type="predicted"/>
<feature type="non-terminal residue" evidence="2">
    <location>
        <position position="301"/>
    </location>
</feature>
<accession>A0A6J4LQX9</accession>
<feature type="region of interest" description="Disordered" evidence="1">
    <location>
        <begin position="1"/>
        <end position="301"/>
    </location>
</feature>
<evidence type="ECO:0000256" key="1">
    <source>
        <dbReference type="SAM" id="MobiDB-lite"/>
    </source>
</evidence>
<organism evidence="2">
    <name type="scientific">uncultured Frankineae bacterium</name>
    <dbReference type="NCBI Taxonomy" id="437475"/>
    <lineage>
        <taxon>Bacteria</taxon>
        <taxon>Bacillati</taxon>
        <taxon>Actinomycetota</taxon>
        <taxon>Actinomycetes</taxon>
        <taxon>Frankiales</taxon>
        <taxon>environmental samples</taxon>
    </lineage>
</organism>
<feature type="compositionally biased region" description="Basic residues" evidence="1">
    <location>
        <begin position="226"/>
        <end position="238"/>
    </location>
</feature>
<feature type="compositionally biased region" description="Basic and acidic residues" evidence="1">
    <location>
        <begin position="239"/>
        <end position="252"/>
    </location>
</feature>